<dbReference type="GO" id="GO:0008233">
    <property type="term" value="F:peptidase activity"/>
    <property type="evidence" value="ECO:0007669"/>
    <property type="project" value="InterPro"/>
</dbReference>
<proteinExistence type="inferred from homology"/>
<dbReference type="InterPro" id="IPR000073">
    <property type="entry name" value="AB_hydrolase_1"/>
</dbReference>
<evidence type="ECO:0000256" key="2">
    <source>
        <dbReference type="ARBA" id="ARBA00022801"/>
    </source>
</evidence>
<dbReference type="SUPFAM" id="SSF53474">
    <property type="entry name" value="alpha/beta-Hydrolases"/>
    <property type="match status" value="1"/>
</dbReference>
<accession>A0AA38RLS0</accession>
<dbReference type="InterPro" id="IPR029058">
    <property type="entry name" value="AB_hydrolase_fold"/>
</dbReference>
<reference evidence="4" key="1">
    <citation type="submission" date="2022-07" db="EMBL/GenBank/DDBJ databases">
        <title>Fungi with potential for degradation of polypropylene.</title>
        <authorList>
            <person name="Gostincar C."/>
        </authorList>
    </citation>
    <scope>NUCLEOTIDE SEQUENCE</scope>
    <source>
        <strain evidence="4">EXF-13308</strain>
    </source>
</reference>
<keyword evidence="2" id="KW-0378">Hydrolase</keyword>
<dbReference type="GO" id="GO:0006508">
    <property type="term" value="P:proteolysis"/>
    <property type="evidence" value="ECO:0007669"/>
    <property type="project" value="InterPro"/>
</dbReference>
<evidence type="ECO:0000313" key="5">
    <source>
        <dbReference type="Proteomes" id="UP001174694"/>
    </source>
</evidence>
<dbReference type="Proteomes" id="UP001174694">
    <property type="component" value="Unassembled WGS sequence"/>
</dbReference>
<dbReference type="PANTHER" id="PTHR43248:SF2">
    <property type="entry name" value="PROLYL AMINOPEPTIDASE"/>
    <property type="match status" value="1"/>
</dbReference>
<sequence length="483" mass="54835">MSAHIPSDIHPKRIPAAKLLSRSSQLLPGQLLVTEYFFEVPLDYADASVGTIQLFGRSVTKHEVPIIPIPESELYHVSQKPWFVYLEGGPGFGNREPQESPLTRFVLGRGYQLLFLDYRGTGLSTPITADGLELKGSPSKQADYLKLFRQDTNVRDLEAVREYLTDGYPPEKRQWSIFGQSFGGFVALSYLSFRPEGLREVFMTGGLAPVGKTAEEVYRATYRKVIERNKAYYNKYPQDVSLVRHLARYIYNSKEEITMPAGGRLSVRRLLTLGHMFGMHGGLDTIHSTLLRMKADLDQVGFFTRPTLSQIEQFLPFDIAPIYAILHEAIYCYAPGVASKWAAHRVGQEIHEFSWLSDEPPSGADGEDLFHQVLYFSGEMIYPFMFDTYPELRRMKEAAELLAAYERWPALYDEARLAANEVPVYAASFAEDMFVDFGLARETASKVANTKVFETNALYHNAVRARTDEVLLQLFRLRDDCID</sequence>
<dbReference type="EMBL" id="JANBVO010000023">
    <property type="protein sequence ID" value="KAJ9142149.1"/>
    <property type="molecule type" value="Genomic_DNA"/>
</dbReference>
<dbReference type="Pfam" id="PF00561">
    <property type="entry name" value="Abhydrolase_1"/>
    <property type="match status" value="1"/>
</dbReference>
<organism evidence="4 5">
    <name type="scientific">Pleurostoma richardsiae</name>
    <dbReference type="NCBI Taxonomy" id="41990"/>
    <lineage>
        <taxon>Eukaryota</taxon>
        <taxon>Fungi</taxon>
        <taxon>Dikarya</taxon>
        <taxon>Ascomycota</taxon>
        <taxon>Pezizomycotina</taxon>
        <taxon>Sordariomycetes</taxon>
        <taxon>Sordariomycetidae</taxon>
        <taxon>Calosphaeriales</taxon>
        <taxon>Pleurostomataceae</taxon>
        <taxon>Pleurostoma</taxon>
    </lineage>
</organism>
<evidence type="ECO:0000259" key="3">
    <source>
        <dbReference type="Pfam" id="PF00561"/>
    </source>
</evidence>
<name>A0AA38RLS0_9PEZI</name>
<comment type="caution">
    <text evidence="4">The sequence shown here is derived from an EMBL/GenBank/DDBJ whole genome shotgun (WGS) entry which is preliminary data.</text>
</comment>
<dbReference type="AlphaFoldDB" id="A0AA38RLS0"/>
<dbReference type="PANTHER" id="PTHR43248">
    <property type="entry name" value="2-SUCCINYL-6-HYDROXY-2,4-CYCLOHEXADIENE-1-CARBOXYLATE SYNTHASE"/>
    <property type="match status" value="1"/>
</dbReference>
<protein>
    <submittedName>
        <fullName evidence="4">Proline iminopeptidase 1</fullName>
    </submittedName>
</protein>
<evidence type="ECO:0000256" key="1">
    <source>
        <dbReference type="ARBA" id="ARBA00010088"/>
    </source>
</evidence>
<evidence type="ECO:0000313" key="4">
    <source>
        <dbReference type="EMBL" id="KAJ9142149.1"/>
    </source>
</evidence>
<dbReference type="PRINTS" id="PR00793">
    <property type="entry name" value="PROAMNOPTASE"/>
</dbReference>
<dbReference type="Gene3D" id="3.40.50.1820">
    <property type="entry name" value="alpha/beta hydrolase"/>
    <property type="match status" value="1"/>
</dbReference>
<keyword evidence="5" id="KW-1185">Reference proteome</keyword>
<comment type="similarity">
    <text evidence="1">Belongs to the peptidase S33 family.</text>
</comment>
<gene>
    <name evidence="4" type="ORF">NKR23_g7467</name>
</gene>
<dbReference type="InterPro" id="IPR002410">
    <property type="entry name" value="Peptidase_S33"/>
</dbReference>
<feature type="domain" description="AB hydrolase-1" evidence="3">
    <location>
        <begin position="81"/>
        <end position="223"/>
    </location>
</feature>
<dbReference type="InterPro" id="IPR051601">
    <property type="entry name" value="Serine_prot/Carboxylest_S33"/>
</dbReference>